<keyword evidence="3" id="KW-1185">Reference proteome</keyword>
<protein>
    <recommendedName>
        <fullName evidence="4">Outer membrane protein beta-barrel domain-containing protein</fullName>
    </recommendedName>
</protein>
<reference evidence="2 3" key="1">
    <citation type="submission" date="2021-12" db="EMBL/GenBank/DDBJ databases">
        <title>Genome sequencing of bacteria with rrn-lacking chromosome and rrn-plasmid.</title>
        <authorList>
            <person name="Anda M."/>
            <person name="Iwasaki W."/>
        </authorList>
    </citation>
    <scope>NUCLEOTIDE SEQUENCE [LARGE SCALE GENOMIC DNA]</scope>
    <source>
        <strain evidence="2 3">DSM 100852</strain>
    </source>
</reference>
<accession>A0AAU9CNI0</accession>
<proteinExistence type="predicted"/>
<evidence type="ECO:0008006" key="4">
    <source>
        <dbReference type="Google" id="ProtNLM"/>
    </source>
</evidence>
<evidence type="ECO:0000313" key="3">
    <source>
        <dbReference type="Proteomes" id="UP001348817"/>
    </source>
</evidence>
<dbReference type="KEGG" id="fax:FUAX_34020"/>
<dbReference type="EMBL" id="AP025314">
    <property type="protein sequence ID" value="BDD10970.1"/>
    <property type="molecule type" value="Genomic_DNA"/>
</dbReference>
<dbReference type="Proteomes" id="UP001348817">
    <property type="component" value="Chromosome"/>
</dbReference>
<feature type="chain" id="PRO_5043392488" description="Outer membrane protein beta-barrel domain-containing protein" evidence="1">
    <location>
        <begin position="30"/>
        <end position="244"/>
    </location>
</feature>
<keyword evidence="1" id="KW-0732">Signal</keyword>
<sequence length="244" mass="27413">MRIPQIRIIRIFALSLLFSASALITKAQAQEEAHYSTEFVWGLTKATNSGLLGGFVFRYSQLVKGRQFQTFAAELVNIKHPNETREQLPQTGNSILVGKSNYLYDLRLQYGRDFIVFKKAQHKGVQINAIFAGGPSIGIVTPYYVDYNGQNGREKVPYTGNNMNFNNILGPGNLFQGVPDASIAPGLNAKAGLAFEFGAKNDLFVVETGVMYEYFFKEIEILLYQKKYQSYPNAYITISYGSRR</sequence>
<feature type="signal peptide" evidence="1">
    <location>
        <begin position="1"/>
        <end position="29"/>
    </location>
</feature>
<dbReference type="RefSeq" id="WP_338392495.1">
    <property type="nucleotide sequence ID" value="NZ_AP025314.1"/>
</dbReference>
<evidence type="ECO:0000313" key="2">
    <source>
        <dbReference type="EMBL" id="BDD10970.1"/>
    </source>
</evidence>
<dbReference type="AlphaFoldDB" id="A0AAU9CNI0"/>
<gene>
    <name evidence="2" type="ORF">FUAX_34020</name>
</gene>
<organism evidence="2 3">
    <name type="scientific">Fulvitalea axinellae</name>
    <dbReference type="NCBI Taxonomy" id="1182444"/>
    <lineage>
        <taxon>Bacteria</taxon>
        <taxon>Pseudomonadati</taxon>
        <taxon>Bacteroidota</taxon>
        <taxon>Cytophagia</taxon>
        <taxon>Cytophagales</taxon>
        <taxon>Persicobacteraceae</taxon>
        <taxon>Fulvitalea</taxon>
    </lineage>
</organism>
<name>A0AAU9CNI0_9BACT</name>
<evidence type="ECO:0000256" key="1">
    <source>
        <dbReference type="SAM" id="SignalP"/>
    </source>
</evidence>